<dbReference type="InterPro" id="IPR002018">
    <property type="entry name" value="CarbesteraseB"/>
</dbReference>
<dbReference type="EMBL" id="MF687636">
    <property type="protein sequence ID" value="ATJ44562.1"/>
    <property type="molecule type" value="mRNA"/>
</dbReference>
<dbReference type="AlphaFoldDB" id="A0A291P0Z4"/>
<dbReference type="InterPro" id="IPR019819">
    <property type="entry name" value="Carboxylesterase_B_CS"/>
</dbReference>
<evidence type="ECO:0000256" key="1">
    <source>
        <dbReference type="ARBA" id="ARBA00023180"/>
    </source>
</evidence>
<evidence type="ECO:0000259" key="2">
    <source>
        <dbReference type="Pfam" id="PF00135"/>
    </source>
</evidence>
<sequence>MLVQVKVSQGTLQGKECTTYYGKKYYSFEGIPYAKPPVGRLRFRDPQEPESWTGVRDATRPGNKCCQLNPYIQSNLEGSEDCLYLNVYTPSLPSEKLEKLPVLFFVHGGRFIFGYGDYYKPDYFMKHDVILVTINYRLNVLGFLCLHIPEVPGNAGLKDTVFALRWVKKNIGNFNGDFNNVTVFGESAGAGAVASYMTSRMAEGLFHKVIAQSGNSIADIYMIDDDPIAKAKHIAANLDKDLTSPRSIYEFLLEVPIQELLVAFSMAEMSRPPAVINAYLLPVVEREFDGVEQFFNEYPRIDIPLNRFTKVPVLTGMNSHEGALFLQKNGQGNVEYEKDFYYFIPNYLHIARNDKRAQQIVEKIKKFYFGGKPVDDSTKLEYVNMVSDTFFQYQIMLLPEILSKANVDVYVYKFQYSGNLNTRVMRSLALTGASHGDMIQYLFYRDTKHKKCNAKDLKIVEMLSEAWCTFARNGKPTWKNQETEWLPYTKKGKHVLIIDEEIECITNPDMDRLKFWLGVTGELSKL</sequence>
<accession>A0A291P0Z4</accession>
<dbReference type="SUPFAM" id="SSF53474">
    <property type="entry name" value="alpha/beta-Hydrolases"/>
    <property type="match status" value="1"/>
</dbReference>
<name>A0A291P0Z4_HELAU</name>
<dbReference type="Gene3D" id="3.40.50.1820">
    <property type="entry name" value="alpha/beta hydrolase"/>
    <property type="match status" value="1"/>
</dbReference>
<keyword evidence="1" id="KW-0325">Glycoprotein</keyword>
<feature type="domain" description="Carboxylesterase type B" evidence="2">
    <location>
        <begin position="4"/>
        <end position="516"/>
    </location>
</feature>
<dbReference type="Pfam" id="PF00135">
    <property type="entry name" value="COesterase"/>
    <property type="match status" value="1"/>
</dbReference>
<protein>
    <submittedName>
        <fullName evidence="3">Acetate esterase 18</fullName>
    </submittedName>
</protein>
<dbReference type="PANTHER" id="PTHR11559">
    <property type="entry name" value="CARBOXYLESTERASE"/>
    <property type="match status" value="1"/>
</dbReference>
<dbReference type="InterPro" id="IPR050309">
    <property type="entry name" value="Type-B_Carboxylest/Lipase"/>
</dbReference>
<evidence type="ECO:0000313" key="3">
    <source>
        <dbReference type="EMBL" id="ATJ44562.1"/>
    </source>
</evidence>
<dbReference type="PROSITE" id="PS00941">
    <property type="entry name" value="CARBOXYLESTERASE_B_2"/>
    <property type="match status" value="1"/>
</dbReference>
<dbReference type="InterPro" id="IPR029058">
    <property type="entry name" value="AB_hydrolase_fold"/>
</dbReference>
<proteinExistence type="evidence at transcript level"/>
<organism evidence="3">
    <name type="scientific">Helicoverpa assulta</name>
    <name type="common">Oriental tobacco budworm</name>
    <name type="synonym">Heliothis assulta</name>
    <dbReference type="NCBI Taxonomy" id="52344"/>
    <lineage>
        <taxon>Eukaryota</taxon>
        <taxon>Metazoa</taxon>
        <taxon>Ecdysozoa</taxon>
        <taxon>Arthropoda</taxon>
        <taxon>Hexapoda</taxon>
        <taxon>Insecta</taxon>
        <taxon>Pterygota</taxon>
        <taxon>Neoptera</taxon>
        <taxon>Endopterygota</taxon>
        <taxon>Lepidoptera</taxon>
        <taxon>Glossata</taxon>
        <taxon>Ditrysia</taxon>
        <taxon>Noctuoidea</taxon>
        <taxon>Noctuidae</taxon>
        <taxon>Heliothinae</taxon>
        <taxon>Helicoverpa</taxon>
    </lineage>
</organism>
<reference evidence="3" key="2">
    <citation type="submission" date="2017-08" db="EMBL/GenBank/DDBJ databases">
        <authorList>
            <person name="de Groot N.N."/>
        </authorList>
    </citation>
    <scope>NUCLEOTIDE SEQUENCE</scope>
</reference>
<reference evidence="3" key="1">
    <citation type="journal article" date="2017" name="Insect Biochem. Mol. Biol.">
        <title>Expressional divergences of two desaturase genes determine the opposite ratios of two sex pheromone components in Helicoverpa armigera and Helicoverpa assulta.</title>
        <authorList>
            <person name="Li R.T."/>
            <person name="Ning C."/>
            <person name="Huang L.Q."/>
            <person name="Dong J.F."/>
            <person name="Li X."/>
            <person name="Wang C.Z."/>
        </authorList>
    </citation>
    <scope>NUCLEOTIDE SEQUENCE</scope>
</reference>